<proteinExistence type="predicted"/>
<evidence type="ECO:0000313" key="2">
    <source>
        <dbReference type="Proteomes" id="UP000240830"/>
    </source>
</evidence>
<comment type="caution">
    <text evidence="1">The sequence shown here is derived from an EMBL/GenBank/DDBJ whole genome shotgun (WGS) entry which is preliminary data.</text>
</comment>
<dbReference type="AlphaFoldDB" id="A0A2H9TNL5"/>
<keyword evidence="2" id="KW-1185">Reference proteome</keyword>
<evidence type="ECO:0000313" key="1">
    <source>
        <dbReference type="EMBL" id="PJF19326.1"/>
    </source>
</evidence>
<dbReference type="EMBL" id="MTSL01000065">
    <property type="protein sequence ID" value="PJF19326.1"/>
    <property type="molecule type" value="Genomic_DNA"/>
</dbReference>
<name>A0A2H9TNL5_9FUNG</name>
<accession>A0A2H9TNL5</accession>
<dbReference type="Proteomes" id="UP000240830">
    <property type="component" value="Unassembled WGS sequence"/>
</dbReference>
<organism evidence="1 2">
    <name type="scientific">Paramicrosporidium saccamoebae</name>
    <dbReference type="NCBI Taxonomy" id="1246581"/>
    <lineage>
        <taxon>Eukaryota</taxon>
        <taxon>Fungi</taxon>
        <taxon>Fungi incertae sedis</taxon>
        <taxon>Cryptomycota</taxon>
        <taxon>Cryptomycota incertae sedis</taxon>
        <taxon>Paramicrosporidium</taxon>
    </lineage>
</organism>
<sequence>MIRNPKNSTAIPIIVWRYRMSAKPTAKHSEPRHLFRRKKKAPVFFGPITNTRPARKSIYGLENNPVYVPKG</sequence>
<protein>
    <submittedName>
        <fullName evidence="1">Uncharacterized protein</fullName>
    </submittedName>
</protein>
<gene>
    <name evidence="1" type="ORF">PSACC_00822</name>
</gene>
<reference evidence="1 2" key="1">
    <citation type="submission" date="2016-10" db="EMBL/GenBank/DDBJ databases">
        <title>The genome of Paramicrosporidium saccamoebae is the missing link in understanding Cryptomycota and Microsporidia evolution.</title>
        <authorList>
            <person name="Quandt C.A."/>
            <person name="Beaudet D."/>
            <person name="Corsaro D."/>
            <person name="Michel R."/>
            <person name="Corradi N."/>
            <person name="James T."/>
        </authorList>
    </citation>
    <scope>NUCLEOTIDE SEQUENCE [LARGE SCALE GENOMIC DNA]</scope>
    <source>
        <strain evidence="1 2">KSL3</strain>
    </source>
</reference>